<dbReference type="EMBL" id="KQ964253">
    <property type="protein sequence ID" value="KXJ90066.1"/>
    <property type="molecule type" value="Genomic_DNA"/>
</dbReference>
<name>A0A136IZ74_9PEZI</name>
<dbReference type="SUPFAM" id="SSF51735">
    <property type="entry name" value="NAD(P)-binding Rossmann-fold domains"/>
    <property type="match status" value="1"/>
</dbReference>
<dbReference type="GO" id="GO:0050664">
    <property type="term" value="F:oxidoreductase activity, acting on NAD(P)H, oxygen as acceptor"/>
    <property type="evidence" value="ECO:0007669"/>
    <property type="project" value="TreeGrafter"/>
</dbReference>
<dbReference type="PRINTS" id="PR00080">
    <property type="entry name" value="SDRFAMILY"/>
</dbReference>
<dbReference type="OrthoDB" id="417891at2759"/>
<dbReference type="PANTHER" id="PTHR43008:SF4">
    <property type="entry name" value="CHAIN DEHYDROGENASE, PUTATIVE (AFU_ORTHOLOGUE AFUA_4G08710)-RELATED"/>
    <property type="match status" value="1"/>
</dbReference>
<accession>A0A136IZ74</accession>
<dbReference type="Pfam" id="PF13561">
    <property type="entry name" value="adh_short_C2"/>
    <property type="match status" value="1"/>
</dbReference>
<comment type="similarity">
    <text evidence="1">Belongs to the short-chain dehydrogenases/reductases (SDR) family.</text>
</comment>
<organism evidence="4 5">
    <name type="scientific">Microdochium bolleyi</name>
    <dbReference type="NCBI Taxonomy" id="196109"/>
    <lineage>
        <taxon>Eukaryota</taxon>
        <taxon>Fungi</taxon>
        <taxon>Dikarya</taxon>
        <taxon>Ascomycota</taxon>
        <taxon>Pezizomycotina</taxon>
        <taxon>Sordariomycetes</taxon>
        <taxon>Xylariomycetidae</taxon>
        <taxon>Xylariales</taxon>
        <taxon>Microdochiaceae</taxon>
        <taxon>Microdochium</taxon>
    </lineage>
</organism>
<keyword evidence="2" id="KW-0521">NADP</keyword>
<evidence type="ECO:0000313" key="4">
    <source>
        <dbReference type="EMBL" id="KXJ90066.1"/>
    </source>
</evidence>
<dbReference type="InterPro" id="IPR002347">
    <property type="entry name" value="SDR_fam"/>
</dbReference>
<dbReference type="InterPro" id="IPR036291">
    <property type="entry name" value="NAD(P)-bd_dom_sf"/>
</dbReference>
<evidence type="ECO:0000256" key="3">
    <source>
        <dbReference type="ARBA" id="ARBA00023002"/>
    </source>
</evidence>
<dbReference type="InParanoid" id="A0A136IZ74"/>
<dbReference type="GO" id="GO:0016616">
    <property type="term" value="F:oxidoreductase activity, acting on the CH-OH group of donors, NAD or NADP as acceptor"/>
    <property type="evidence" value="ECO:0007669"/>
    <property type="project" value="UniProtKB-ARBA"/>
</dbReference>
<gene>
    <name evidence="4" type="ORF">Micbo1qcDRAFT_227126</name>
</gene>
<evidence type="ECO:0000313" key="5">
    <source>
        <dbReference type="Proteomes" id="UP000070501"/>
    </source>
</evidence>
<dbReference type="FunFam" id="3.40.50.720:FF:000084">
    <property type="entry name" value="Short-chain dehydrogenase reductase"/>
    <property type="match status" value="1"/>
</dbReference>
<protein>
    <submittedName>
        <fullName evidence="4">Short chain dehydrogenase</fullName>
    </submittedName>
</protein>
<keyword evidence="3" id="KW-0560">Oxidoreductase</keyword>
<dbReference type="Gene3D" id="3.40.50.720">
    <property type="entry name" value="NAD(P)-binding Rossmann-like Domain"/>
    <property type="match status" value="1"/>
</dbReference>
<dbReference type="STRING" id="196109.A0A136IZ74"/>
<sequence>MAQFASVQKLFDISGRNYIVTGGAQGIGLGMVHALAQSGANVVALDMQANPSTDYAALSKQFNVKLSYVQADVTDEQGLTAAFQQAFQNLGGIVHGLITCAGIALEKAFTATTWAECRKLQDVNVTGSYFSAQLVAEQMRKQKTGGSIILIASITSHTVLPQHRMSAYSASKGAVKMLSQALAVELAADNIRVNSISPGFIDTEMTQEVRNKIPAMVSLMSDAPPLKRIGTRDDLLGAALYFLSDASSYTTAADITITGGLHVQMALDNKLAQQP</sequence>
<evidence type="ECO:0000256" key="2">
    <source>
        <dbReference type="ARBA" id="ARBA00022857"/>
    </source>
</evidence>
<dbReference type="AlphaFoldDB" id="A0A136IZ74"/>
<reference evidence="5" key="1">
    <citation type="submission" date="2016-02" db="EMBL/GenBank/DDBJ databases">
        <title>Draft genome sequence of Microdochium bolleyi, a fungal endophyte of beachgrass.</title>
        <authorList>
            <consortium name="DOE Joint Genome Institute"/>
            <person name="David A.S."/>
            <person name="May G."/>
            <person name="Haridas S."/>
            <person name="Lim J."/>
            <person name="Wang M."/>
            <person name="Labutti K."/>
            <person name="Lipzen A."/>
            <person name="Barry K."/>
            <person name="Grigoriev I.V."/>
        </authorList>
    </citation>
    <scope>NUCLEOTIDE SEQUENCE [LARGE SCALE GENOMIC DNA]</scope>
    <source>
        <strain evidence="5">J235TASD1</strain>
    </source>
</reference>
<evidence type="ECO:0000256" key="1">
    <source>
        <dbReference type="ARBA" id="ARBA00006484"/>
    </source>
</evidence>
<keyword evidence="5" id="KW-1185">Reference proteome</keyword>
<dbReference type="PRINTS" id="PR00081">
    <property type="entry name" value="GDHRDH"/>
</dbReference>
<dbReference type="PANTHER" id="PTHR43008">
    <property type="entry name" value="BENZIL REDUCTASE"/>
    <property type="match status" value="1"/>
</dbReference>
<dbReference type="Proteomes" id="UP000070501">
    <property type="component" value="Unassembled WGS sequence"/>
</dbReference>
<proteinExistence type="inferred from homology"/>